<comment type="similarity">
    <text evidence="3 21">Belongs to the peptidase M1 family.</text>
</comment>
<dbReference type="Gene3D" id="1.10.390.10">
    <property type="entry name" value="Neutral Protease Domain 2"/>
    <property type="match status" value="1"/>
</dbReference>
<evidence type="ECO:0000256" key="10">
    <source>
        <dbReference type="ARBA" id="ARBA00022801"/>
    </source>
</evidence>
<dbReference type="GO" id="GO:0042277">
    <property type="term" value="F:peptide binding"/>
    <property type="evidence" value="ECO:0007669"/>
    <property type="project" value="TreeGrafter"/>
</dbReference>
<dbReference type="GO" id="GO:0043171">
    <property type="term" value="P:peptide catabolic process"/>
    <property type="evidence" value="ECO:0007669"/>
    <property type="project" value="TreeGrafter"/>
</dbReference>
<dbReference type="Gene3D" id="2.60.40.1910">
    <property type="match status" value="1"/>
</dbReference>
<evidence type="ECO:0000256" key="20">
    <source>
        <dbReference type="PIRSR" id="PIRSR634016-4"/>
    </source>
</evidence>
<evidence type="ECO:0000313" key="26">
    <source>
        <dbReference type="Proteomes" id="UP000075880"/>
    </source>
</evidence>
<dbReference type="InterPro" id="IPR001930">
    <property type="entry name" value="Peptidase_M1"/>
</dbReference>
<feature type="site" description="Transition state stabilizer" evidence="20">
    <location>
        <position position="436"/>
    </location>
</feature>
<dbReference type="InterPro" id="IPR045357">
    <property type="entry name" value="Aminopeptidase_N-like_N"/>
</dbReference>
<dbReference type="FunFam" id="2.60.40.1730:FF:000012">
    <property type="entry name" value="Aminopeptidase N"/>
    <property type="match status" value="1"/>
</dbReference>
<evidence type="ECO:0000256" key="11">
    <source>
        <dbReference type="ARBA" id="ARBA00022833"/>
    </source>
</evidence>
<feature type="binding site" evidence="19">
    <location>
        <position position="350"/>
    </location>
    <ligand>
        <name>Zn(2+)</name>
        <dbReference type="ChEBI" id="CHEBI:29105"/>
        <note>catalytic</note>
    </ligand>
</feature>
<keyword evidence="16" id="KW-0325">Glycoprotein</keyword>
<accession>A0AAG5CTI1</accession>
<keyword evidence="8 19" id="KW-0479">Metal-binding</keyword>
<evidence type="ECO:0000256" key="16">
    <source>
        <dbReference type="ARBA" id="ARBA00023180"/>
    </source>
</evidence>
<dbReference type="Pfam" id="PF17900">
    <property type="entry name" value="Peptidase_M1_N"/>
    <property type="match status" value="1"/>
</dbReference>
<dbReference type="Gene3D" id="1.25.50.20">
    <property type="match status" value="1"/>
</dbReference>
<evidence type="ECO:0000256" key="21">
    <source>
        <dbReference type="RuleBase" id="RU364040"/>
    </source>
</evidence>
<feature type="domain" description="Peptidase M1 membrane alanine aminopeptidase" evidence="22">
    <location>
        <begin position="278"/>
        <end position="499"/>
    </location>
</feature>
<dbReference type="SUPFAM" id="SSF63737">
    <property type="entry name" value="Leukotriene A4 hydrolase N-terminal domain"/>
    <property type="match status" value="1"/>
</dbReference>
<keyword evidence="12" id="KW-0735">Signal-anchor</keyword>
<organism evidence="25 26">
    <name type="scientific">Anopheles atroparvus</name>
    <name type="common">European mosquito</name>
    <dbReference type="NCBI Taxonomy" id="41427"/>
    <lineage>
        <taxon>Eukaryota</taxon>
        <taxon>Metazoa</taxon>
        <taxon>Ecdysozoa</taxon>
        <taxon>Arthropoda</taxon>
        <taxon>Hexapoda</taxon>
        <taxon>Insecta</taxon>
        <taxon>Pterygota</taxon>
        <taxon>Neoptera</taxon>
        <taxon>Endopterygota</taxon>
        <taxon>Diptera</taxon>
        <taxon>Nematocera</taxon>
        <taxon>Culicoidea</taxon>
        <taxon>Culicidae</taxon>
        <taxon>Anophelinae</taxon>
        <taxon>Anopheles</taxon>
    </lineage>
</organism>
<keyword evidence="15 21" id="KW-0472">Membrane</keyword>
<dbReference type="FunFam" id="1.10.390.10:FF:000032">
    <property type="entry name" value="Aminopeptidase"/>
    <property type="match status" value="1"/>
</dbReference>
<comment type="subcellular location">
    <subcellularLocation>
        <location evidence="2">Cell membrane</location>
        <topology evidence="2">Lipid-anchor</topology>
        <topology evidence="2">GPI-anchor</topology>
    </subcellularLocation>
    <subcellularLocation>
        <location evidence="1">Membrane</location>
        <topology evidence="1">Single-pass type II membrane protein</topology>
    </subcellularLocation>
</comment>
<dbReference type="InterPro" id="IPR050344">
    <property type="entry name" value="Peptidase_M1_aminopeptidases"/>
</dbReference>
<keyword evidence="17" id="KW-0449">Lipoprotein</keyword>
<keyword evidence="13 21" id="KW-1133">Transmembrane helix</keyword>
<dbReference type="GO" id="GO:0006508">
    <property type="term" value="P:proteolysis"/>
    <property type="evidence" value="ECO:0007669"/>
    <property type="project" value="UniProtKB-KW"/>
</dbReference>
<evidence type="ECO:0000259" key="22">
    <source>
        <dbReference type="Pfam" id="PF01433"/>
    </source>
</evidence>
<reference evidence="25" key="1">
    <citation type="submission" date="2024-04" db="UniProtKB">
        <authorList>
            <consortium name="EnsemblMetazoa"/>
        </authorList>
    </citation>
    <scope>IDENTIFICATION</scope>
    <source>
        <strain evidence="25">EBRO</strain>
    </source>
</reference>
<dbReference type="GO" id="GO:0005615">
    <property type="term" value="C:extracellular space"/>
    <property type="evidence" value="ECO:0007669"/>
    <property type="project" value="TreeGrafter"/>
</dbReference>
<evidence type="ECO:0000256" key="3">
    <source>
        <dbReference type="ARBA" id="ARBA00010136"/>
    </source>
</evidence>
<evidence type="ECO:0000256" key="12">
    <source>
        <dbReference type="ARBA" id="ARBA00022968"/>
    </source>
</evidence>
<dbReference type="SUPFAM" id="SSF55486">
    <property type="entry name" value="Metalloproteases ('zincins'), catalytic domain"/>
    <property type="match status" value="1"/>
</dbReference>
<evidence type="ECO:0000256" key="7">
    <source>
        <dbReference type="ARBA" id="ARBA00022692"/>
    </source>
</evidence>
<feature type="binding site" evidence="19">
    <location>
        <position position="354"/>
    </location>
    <ligand>
        <name>Zn(2+)</name>
        <dbReference type="ChEBI" id="CHEBI:29105"/>
        <note>catalytic</note>
    </ligand>
</feature>
<dbReference type="InterPro" id="IPR027268">
    <property type="entry name" value="Peptidase_M4/M1_CTD_sf"/>
</dbReference>
<dbReference type="Gene3D" id="2.60.40.1730">
    <property type="entry name" value="tricorn interacting facor f3 domain"/>
    <property type="match status" value="1"/>
</dbReference>
<proteinExistence type="inferred from homology"/>
<dbReference type="InterPro" id="IPR024571">
    <property type="entry name" value="ERAP1-like_C_dom"/>
</dbReference>
<dbReference type="GO" id="GO:0005886">
    <property type="term" value="C:plasma membrane"/>
    <property type="evidence" value="ECO:0007669"/>
    <property type="project" value="UniProtKB-SubCell"/>
</dbReference>
<evidence type="ECO:0000256" key="13">
    <source>
        <dbReference type="ARBA" id="ARBA00022989"/>
    </source>
</evidence>
<keyword evidence="21" id="KW-0031">Aminopeptidase</keyword>
<keyword evidence="5" id="KW-0336">GPI-anchor</keyword>
<sequence length="974" mass="111194">MLLVQCTDVVATNKMYRVVLTVAAVCLPIILALAPIEADRRPIIKRDFHDDARYLLQKVSEPISYKLHFDISNVDFYFYHGTVEILMRYTGEQNHFYLHSKGLVIDESSVTVTRPDGTNLPVANLIYMDQFEQVYFGFAERLQTGGTYIVRMNFMNNIGTELEGLYRSSYTVGNVTRYLATTHFESTYARSVFPCYDEPSYKAQFDIRILHRNEYIALSNMPVREKVPSGDYTETVFDTTPLMSTYLVAFVVSDFKTLSEDSRLRVFSVEGKVAHTEYALEFLGKSLRSLETFFGHQYQLPKVDLIAIPDFAMGAMENWGLITFRETYLIYEEGVTTARTKQNIADLITHELTHQWFGNEVTPEWWTYLWLSEGFARYFEYYITSQLEPTWHLWEQFIVNNVHSALSQDCNSDNRPMSYYATEPSILNDLFDYVVYAKSASVIRMIQNVIGFDTFKIALNDYLRLRSYLTTKPQYLYESIEKFRTVELPASVEAIFESWANAPGYPVVTVTVDTSSRTLTASQKRFFMPDEDEDPPKNELFYVPLNYASNVPASNDFDDTAPTFWLTPTTPEVTVPIESDIEWLVVNKQQTGYYRVNYDQQSWNRLIGILNSDHFDTDLPVINRAQMVDDVANLARAGEVGYDIALSLMQYLERETEYIPWSTAYNALLHLDSMYSSTIEYGRFEDFLRTITGCRYENVRLTGLTDHISRLHRGNTVYLACYSGVQKCLDDAGVMVKYTLDNPSSAIPEEVQAAVFCALHKHPLPMHDYETLNLFERYMLVPYHEGQPGMINRYLTSLGCSRNETLIEYFLALTANDYPGFPITAQQKTQLYIGLANGSPLTRMIALQYMQEHFSTVSYLLPSIAPIFTEFGNRINSQAEYEVLEQIVSKYGDTLASDVKDAAEIALTQAEENIRWVTKYAGAITSWLKEQNYEGTTQKPSGGDHGGGAHVHSIGIFVAVGCALMAIGASALPY</sequence>
<evidence type="ECO:0000256" key="8">
    <source>
        <dbReference type="ARBA" id="ARBA00022723"/>
    </source>
</evidence>
<dbReference type="EC" id="3.4.11.-" evidence="21"/>
<dbReference type="InterPro" id="IPR014782">
    <property type="entry name" value="Peptidase_M1_dom"/>
</dbReference>
<dbReference type="PANTHER" id="PTHR11533:SF290">
    <property type="entry name" value="AMINOPEPTIDASE"/>
    <property type="match status" value="1"/>
</dbReference>
<keyword evidence="9" id="KW-0732">Signal</keyword>
<evidence type="ECO:0000256" key="2">
    <source>
        <dbReference type="ARBA" id="ARBA00004609"/>
    </source>
</evidence>
<keyword evidence="14 21" id="KW-0482">Metalloprotease</keyword>
<dbReference type="EnsemblMetazoa" id="ENSAATROPT001977">
    <property type="protein sequence ID" value="ENSAATROPP001898"/>
    <property type="gene ID" value="ENSAATROPG001543"/>
</dbReference>
<evidence type="ECO:0000313" key="25">
    <source>
        <dbReference type="EnsemblMetazoa" id="ENSAATROPP001898"/>
    </source>
</evidence>
<evidence type="ECO:0000256" key="18">
    <source>
        <dbReference type="PIRSR" id="PIRSR634016-1"/>
    </source>
</evidence>
<name>A0AAG5CTI1_ANOAO</name>
<keyword evidence="10 21" id="KW-0378">Hydrolase</keyword>
<evidence type="ECO:0000256" key="1">
    <source>
        <dbReference type="ARBA" id="ARBA00004606"/>
    </source>
</evidence>
<dbReference type="Pfam" id="PF01433">
    <property type="entry name" value="Peptidase_M1"/>
    <property type="match status" value="1"/>
</dbReference>
<evidence type="ECO:0000256" key="5">
    <source>
        <dbReference type="ARBA" id="ARBA00022622"/>
    </source>
</evidence>
<evidence type="ECO:0000256" key="14">
    <source>
        <dbReference type="ARBA" id="ARBA00023049"/>
    </source>
</evidence>
<dbReference type="Proteomes" id="UP000075880">
    <property type="component" value="Unassembled WGS sequence"/>
</dbReference>
<dbReference type="GO" id="GO:0070006">
    <property type="term" value="F:metalloaminopeptidase activity"/>
    <property type="evidence" value="ECO:0007669"/>
    <property type="project" value="TreeGrafter"/>
</dbReference>
<comment type="cofactor">
    <cofactor evidence="19 21">
        <name>Zn(2+)</name>
        <dbReference type="ChEBI" id="CHEBI:29105"/>
    </cofactor>
    <text evidence="19 21">Binds 1 zinc ion per subunit.</text>
</comment>
<dbReference type="PRINTS" id="PR00756">
    <property type="entry name" value="ALADIPTASE"/>
</dbReference>
<evidence type="ECO:0000256" key="17">
    <source>
        <dbReference type="ARBA" id="ARBA00023288"/>
    </source>
</evidence>
<evidence type="ECO:0000256" key="19">
    <source>
        <dbReference type="PIRSR" id="PIRSR634016-3"/>
    </source>
</evidence>
<protein>
    <recommendedName>
        <fullName evidence="21">Aminopeptidase</fullName>
        <ecNumber evidence="21">3.4.11.-</ecNumber>
    </recommendedName>
</protein>
<keyword evidence="7 21" id="KW-0812">Transmembrane</keyword>
<keyword evidence="11 19" id="KW-0862">Zinc</keyword>
<evidence type="ECO:0000256" key="15">
    <source>
        <dbReference type="ARBA" id="ARBA00023136"/>
    </source>
</evidence>
<dbReference type="GO" id="GO:0098552">
    <property type="term" value="C:side of membrane"/>
    <property type="evidence" value="ECO:0007669"/>
    <property type="project" value="UniProtKB-KW"/>
</dbReference>
<feature type="transmembrane region" description="Helical" evidence="21">
    <location>
        <begin position="15"/>
        <end position="36"/>
    </location>
</feature>
<evidence type="ECO:0000256" key="6">
    <source>
        <dbReference type="ARBA" id="ARBA00022670"/>
    </source>
</evidence>
<dbReference type="GO" id="GO:0008270">
    <property type="term" value="F:zinc ion binding"/>
    <property type="evidence" value="ECO:0007669"/>
    <property type="project" value="UniProtKB-UniRule"/>
</dbReference>
<evidence type="ECO:0000259" key="24">
    <source>
        <dbReference type="Pfam" id="PF17900"/>
    </source>
</evidence>
<dbReference type="CDD" id="cd09601">
    <property type="entry name" value="M1_APN-Q_like"/>
    <property type="match status" value="1"/>
</dbReference>
<keyword evidence="4" id="KW-1003">Cell membrane</keyword>
<keyword evidence="26" id="KW-1185">Reference proteome</keyword>
<dbReference type="AlphaFoldDB" id="A0AAG5CTI1"/>
<feature type="domain" description="ERAP1-like C-terminal" evidence="23">
    <location>
        <begin position="583"/>
        <end position="898"/>
    </location>
</feature>
<dbReference type="GO" id="GO:0005737">
    <property type="term" value="C:cytoplasm"/>
    <property type="evidence" value="ECO:0007669"/>
    <property type="project" value="TreeGrafter"/>
</dbReference>
<keyword evidence="6 21" id="KW-0645">Protease</keyword>
<dbReference type="FunFam" id="2.60.40.1910:FF:000008">
    <property type="entry name" value="Aminopeptidase"/>
    <property type="match status" value="1"/>
</dbReference>
<feature type="active site" description="Proton acceptor" evidence="18">
    <location>
        <position position="351"/>
    </location>
</feature>
<dbReference type="InterPro" id="IPR042097">
    <property type="entry name" value="Aminopeptidase_N-like_N_sf"/>
</dbReference>
<dbReference type="InterPro" id="IPR034016">
    <property type="entry name" value="M1_APN-typ"/>
</dbReference>
<dbReference type="PANTHER" id="PTHR11533">
    <property type="entry name" value="PROTEASE M1 ZINC METALLOPROTEASE"/>
    <property type="match status" value="1"/>
</dbReference>
<evidence type="ECO:0000256" key="9">
    <source>
        <dbReference type="ARBA" id="ARBA00022729"/>
    </source>
</evidence>
<evidence type="ECO:0000256" key="4">
    <source>
        <dbReference type="ARBA" id="ARBA00022475"/>
    </source>
</evidence>
<feature type="domain" description="Aminopeptidase N-like N-terminal" evidence="24">
    <location>
        <begin position="62"/>
        <end position="247"/>
    </location>
</feature>
<feature type="binding site" evidence="19">
    <location>
        <position position="373"/>
    </location>
    <ligand>
        <name>Zn(2+)</name>
        <dbReference type="ChEBI" id="CHEBI:29105"/>
        <note>catalytic</note>
    </ligand>
</feature>
<evidence type="ECO:0000259" key="23">
    <source>
        <dbReference type="Pfam" id="PF11838"/>
    </source>
</evidence>
<dbReference type="Pfam" id="PF11838">
    <property type="entry name" value="ERAP1_C"/>
    <property type="match status" value="1"/>
</dbReference>